<dbReference type="PROSITE" id="PS50961">
    <property type="entry name" value="HTH_LA"/>
    <property type="match status" value="1"/>
</dbReference>
<dbReference type="InterPro" id="IPR036390">
    <property type="entry name" value="WH_DNA-bd_sf"/>
</dbReference>
<protein>
    <recommendedName>
        <fullName evidence="4">HTH La-type RNA-binding domain-containing protein</fullName>
    </recommendedName>
</protein>
<keyword evidence="1 2" id="KW-0694">RNA-binding</keyword>
<dbReference type="InterPro" id="IPR045180">
    <property type="entry name" value="La_dom_prot"/>
</dbReference>
<organism evidence="5 6">
    <name type="scientific">Chaetoceros tenuissimus</name>
    <dbReference type="NCBI Taxonomy" id="426638"/>
    <lineage>
        <taxon>Eukaryota</taxon>
        <taxon>Sar</taxon>
        <taxon>Stramenopiles</taxon>
        <taxon>Ochrophyta</taxon>
        <taxon>Bacillariophyta</taxon>
        <taxon>Coscinodiscophyceae</taxon>
        <taxon>Chaetocerotophycidae</taxon>
        <taxon>Chaetocerotales</taxon>
        <taxon>Chaetocerotaceae</taxon>
        <taxon>Chaetoceros</taxon>
    </lineage>
</organism>
<dbReference type="Proteomes" id="UP001054902">
    <property type="component" value="Unassembled WGS sequence"/>
</dbReference>
<evidence type="ECO:0000313" key="5">
    <source>
        <dbReference type="EMBL" id="GFH45879.1"/>
    </source>
</evidence>
<dbReference type="SUPFAM" id="SSF46785">
    <property type="entry name" value="Winged helix' DNA-binding domain"/>
    <property type="match status" value="1"/>
</dbReference>
<gene>
    <name evidence="5" type="ORF">CTEN210_02353</name>
</gene>
<accession>A0AAD3CHS6</accession>
<dbReference type="AlphaFoldDB" id="A0AAD3CHS6"/>
<keyword evidence="6" id="KW-1185">Reference proteome</keyword>
<dbReference type="GO" id="GO:0045727">
    <property type="term" value="P:positive regulation of translation"/>
    <property type="evidence" value="ECO:0007669"/>
    <property type="project" value="TreeGrafter"/>
</dbReference>
<feature type="region of interest" description="Disordered" evidence="3">
    <location>
        <begin position="260"/>
        <end position="358"/>
    </location>
</feature>
<evidence type="ECO:0000256" key="1">
    <source>
        <dbReference type="ARBA" id="ARBA00022884"/>
    </source>
</evidence>
<evidence type="ECO:0000256" key="3">
    <source>
        <dbReference type="SAM" id="MobiDB-lite"/>
    </source>
</evidence>
<dbReference type="GO" id="GO:0003730">
    <property type="term" value="F:mRNA 3'-UTR binding"/>
    <property type="evidence" value="ECO:0007669"/>
    <property type="project" value="TreeGrafter"/>
</dbReference>
<dbReference type="PANTHER" id="PTHR22792:SF131">
    <property type="entry name" value="LA-RELATED PROTEIN LARP4B"/>
    <property type="match status" value="1"/>
</dbReference>
<dbReference type="SMART" id="SM00715">
    <property type="entry name" value="LA"/>
    <property type="match status" value="1"/>
</dbReference>
<dbReference type="InterPro" id="IPR036388">
    <property type="entry name" value="WH-like_DNA-bd_sf"/>
</dbReference>
<comment type="caution">
    <text evidence="5">The sequence shown here is derived from an EMBL/GenBank/DDBJ whole genome shotgun (WGS) entry which is preliminary data.</text>
</comment>
<dbReference type="Gene3D" id="1.10.10.10">
    <property type="entry name" value="Winged helix-like DNA-binding domain superfamily/Winged helix DNA-binding domain"/>
    <property type="match status" value="1"/>
</dbReference>
<sequence>MSSNTPILNTDANVYATRFLDDKSLQKSIQTQISYYLSTKNLSQDTYLSTILSLNSNYLPISILGNFANVNRIIGQYAPAINSKEDETDKIDFNALDVDQKMQIVHKVLEGVSSKSESLELVVLDQGGNVVCKNQTTENVPVDEEFESKKAMPLSFLAVGLNKFGHSVETTSTSPVSEAVEEKKQNEVVILRDVSSDATEEDIRKVFSNDDENLSLTIVKVEKDEGNSWSITIDSSTSRHDLVSILLTLRNKTICNEPVKARLRTQSSATTPTNSTPRHYNNTYSSQRSNNGSNVYAGDRITYSRKFNKQYSKQRGGKNSNDKQQSKKSKPIEKPNVPPPPLVEEHFPGLGGDGNAAPKKDVTGSAYAAALLKAAPPVAEVSTGASVARTEKKANSSPRKKVDDSKSTGTISTEGSSADDKSHASKEMETVSPPVKASWGGGKSFADILKKQEAA</sequence>
<feature type="region of interest" description="Disordered" evidence="3">
    <location>
        <begin position="374"/>
        <end position="443"/>
    </location>
</feature>
<evidence type="ECO:0000259" key="4">
    <source>
        <dbReference type="PROSITE" id="PS50961"/>
    </source>
</evidence>
<dbReference type="EMBL" id="BLLK01000022">
    <property type="protein sequence ID" value="GFH45879.1"/>
    <property type="molecule type" value="Genomic_DNA"/>
</dbReference>
<proteinExistence type="predicted"/>
<feature type="compositionally biased region" description="Polar residues" evidence="3">
    <location>
        <begin position="407"/>
        <end position="416"/>
    </location>
</feature>
<feature type="compositionally biased region" description="Basic and acidic residues" evidence="3">
    <location>
        <begin position="418"/>
        <end position="429"/>
    </location>
</feature>
<feature type="compositionally biased region" description="Basic and acidic residues" evidence="3">
    <location>
        <begin position="320"/>
        <end position="333"/>
    </location>
</feature>
<feature type="compositionally biased region" description="Basic and acidic residues" evidence="3">
    <location>
        <begin position="389"/>
        <end position="406"/>
    </location>
</feature>
<feature type="domain" description="HTH La-type RNA-binding" evidence="4">
    <location>
        <begin position="19"/>
        <end position="110"/>
    </location>
</feature>
<feature type="compositionally biased region" description="Polar residues" evidence="3">
    <location>
        <begin position="264"/>
        <end position="294"/>
    </location>
</feature>
<evidence type="ECO:0000313" key="6">
    <source>
        <dbReference type="Proteomes" id="UP001054902"/>
    </source>
</evidence>
<name>A0AAD3CHS6_9STRA</name>
<dbReference type="InterPro" id="IPR006630">
    <property type="entry name" value="La_HTH"/>
</dbReference>
<reference evidence="5 6" key="1">
    <citation type="journal article" date="2021" name="Sci. Rep.">
        <title>The genome of the diatom Chaetoceros tenuissimus carries an ancient integrated fragment of an extant virus.</title>
        <authorList>
            <person name="Hongo Y."/>
            <person name="Kimura K."/>
            <person name="Takaki Y."/>
            <person name="Yoshida Y."/>
            <person name="Baba S."/>
            <person name="Kobayashi G."/>
            <person name="Nagasaki K."/>
            <person name="Hano T."/>
            <person name="Tomaru Y."/>
        </authorList>
    </citation>
    <scope>NUCLEOTIDE SEQUENCE [LARGE SCALE GENOMIC DNA]</scope>
    <source>
        <strain evidence="5 6">NIES-3715</strain>
    </source>
</reference>
<evidence type="ECO:0000256" key="2">
    <source>
        <dbReference type="PROSITE-ProRule" id="PRU00332"/>
    </source>
</evidence>
<dbReference type="GO" id="GO:0010494">
    <property type="term" value="C:cytoplasmic stress granule"/>
    <property type="evidence" value="ECO:0007669"/>
    <property type="project" value="TreeGrafter"/>
</dbReference>
<dbReference type="GO" id="GO:0005829">
    <property type="term" value="C:cytosol"/>
    <property type="evidence" value="ECO:0007669"/>
    <property type="project" value="TreeGrafter"/>
</dbReference>
<dbReference type="PANTHER" id="PTHR22792">
    <property type="entry name" value="LUPUS LA PROTEIN-RELATED"/>
    <property type="match status" value="1"/>
</dbReference>